<sequence>MPGFEIFGDEERKEVNDVLSTGVLFRYGFDAARNGHWKAKTFEKELCERTGAGFALLCSSGTAALSVAMAACGVGAGDEVIIPPFTFVASFEAVLNAGAIPVFAEIDETLCLDPEAVEKAITPRTKAVMPVHMCGSMAQIDALKELCDRKGLVLLEDACQSIGATFGGKSLGRFGKAGCFSFDPVKTITCGEGGGMITDDRDCYVKADAYADHGHDHIGNDRGKEDHIVLGANYRISELNAAVGVAQLRKLDHILAVQRANKNAIKSAMAEFTKISFRHIPDPAGDSATFLSFFLPDEAQTRQAAKDLADAGVDGCFYWYANNWHYIRQWHHLKKMVAAARVPASLADNFPDYSTVDMPRSDTIMSRCISMQIKLSWSPDQLADRIEKIRTLFSK</sequence>
<dbReference type="PANTHER" id="PTHR30244:SF34">
    <property type="entry name" value="DTDP-4-AMINO-4,6-DIDEOXYGALACTOSE TRANSAMINASE"/>
    <property type="match status" value="1"/>
</dbReference>
<dbReference type="GO" id="GO:0030170">
    <property type="term" value="F:pyridoxal phosphate binding"/>
    <property type="evidence" value="ECO:0007669"/>
    <property type="project" value="TreeGrafter"/>
</dbReference>
<dbReference type="eggNOG" id="COG0399">
    <property type="taxonomic scope" value="Bacteria"/>
</dbReference>
<keyword evidence="3 4" id="KW-0663">Pyridoxal phosphate</keyword>
<dbReference type="Pfam" id="PF01041">
    <property type="entry name" value="DegT_DnrJ_EryC1"/>
    <property type="match status" value="1"/>
</dbReference>
<dbReference type="InterPro" id="IPR015422">
    <property type="entry name" value="PyrdxlP-dep_Trfase_small"/>
</dbReference>
<evidence type="ECO:0000256" key="4">
    <source>
        <dbReference type="RuleBase" id="RU004508"/>
    </source>
</evidence>
<dbReference type="InterPro" id="IPR015421">
    <property type="entry name" value="PyrdxlP-dep_Trfase_major"/>
</dbReference>
<keyword evidence="5" id="KW-0808">Transferase</keyword>
<feature type="active site" description="Proton acceptor" evidence="2">
    <location>
        <position position="186"/>
    </location>
</feature>
<proteinExistence type="inferred from homology"/>
<accession>A9A087</accession>
<gene>
    <name evidence="5" type="ordered locus">Dole_3203</name>
</gene>
<dbReference type="GO" id="GO:0000271">
    <property type="term" value="P:polysaccharide biosynthetic process"/>
    <property type="evidence" value="ECO:0007669"/>
    <property type="project" value="TreeGrafter"/>
</dbReference>
<evidence type="ECO:0000256" key="3">
    <source>
        <dbReference type="PIRSR" id="PIRSR000390-2"/>
    </source>
</evidence>
<dbReference type="Proteomes" id="UP000008561">
    <property type="component" value="Chromosome"/>
</dbReference>
<dbReference type="InterPro" id="IPR000653">
    <property type="entry name" value="DegT/StrS_aminotransferase"/>
</dbReference>
<dbReference type="HOGENOM" id="CLU_033332_7_2_7"/>
<dbReference type="STRING" id="96561.Dole_3203"/>
<comment type="similarity">
    <text evidence="1 4">Belongs to the DegT/DnrJ/EryC1 family.</text>
</comment>
<dbReference type="SUPFAM" id="SSF53383">
    <property type="entry name" value="PLP-dependent transferases"/>
    <property type="match status" value="1"/>
</dbReference>
<dbReference type="GO" id="GO:0008483">
    <property type="term" value="F:transaminase activity"/>
    <property type="evidence" value="ECO:0007669"/>
    <property type="project" value="UniProtKB-KW"/>
</dbReference>
<evidence type="ECO:0000313" key="5">
    <source>
        <dbReference type="EMBL" id="ABW69006.1"/>
    </source>
</evidence>
<dbReference type="OrthoDB" id="9771070at2"/>
<evidence type="ECO:0000256" key="1">
    <source>
        <dbReference type="ARBA" id="ARBA00037999"/>
    </source>
</evidence>
<dbReference type="Gene3D" id="3.40.640.10">
    <property type="entry name" value="Type I PLP-dependent aspartate aminotransferase-like (Major domain)"/>
    <property type="match status" value="1"/>
</dbReference>
<feature type="modified residue" description="N6-(pyridoxal phosphate)lysine" evidence="3">
    <location>
        <position position="186"/>
    </location>
</feature>
<evidence type="ECO:0000313" key="6">
    <source>
        <dbReference type="Proteomes" id="UP000008561"/>
    </source>
</evidence>
<keyword evidence="6" id="KW-1185">Reference proteome</keyword>
<dbReference type="PIRSF" id="PIRSF000390">
    <property type="entry name" value="PLP_StrS"/>
    <property type="match status" value="1"/>
</dbReference>
<organism evidence="5 6">
    <name type="scientific">Desulfosudis oleivorans (strain DSM 6200 / JCM 39069 / Hxd3)</name>
    <name type="common">Desulfococcus oleovorans</name>
    <dbReference type="NCBI Taxonomy" id="96561"/>
    <lineage>
        <taxon>Bacteria</taxon>
        <taxon>Pseudomonadati</taxon>
        <taxon>Thermodesulfobacteriota</taxon>
        <taxon>Desulfobacteria</taxon>
        <taxon>Desulfobacterales</taxon>
        <taxon>Desulfosudaceae</taxon>
        <taxon>Desulfosudis</taxon>
    </lineage>
</organism>
<dbReference type="Gene3D" id="3.90.1150.10">
    <property type="entry name" value="Aspartate Aminotransferase, domain 1"/>
    <property type="match status" value="1"/>
</dbReference>
<evidence type="ECO:0000256" key="2">
    <source>
        <dbReference type="PIRSR" id="PIRSR000390-1"/>
    </source>
</evidence>
<dbReference type="PANTHER" id="PTHR30244">
    <property type="entry name" value="TRANSAMINASE"/>
    <property type="match status" value="1"/>
</dbReference>
<dbReference type="KEGG" id="dol:Dole_3203"/>
<dbReference type="InterPro" id="IPR015424">
    <property type="entry name" value="PyrdxlP-dep_Trfase"/>
</dbReference>
<protein>
    <submittedName>
        <fullName evidence="5">DegT/DnrJ/EryC1/StrS aminotransferase</fullName>
    </submittedName>
</protein>
<dbReference type="CDD" id="cd00616">
    <property type="entry name" value="AHBA_syn"/>
    <property type="match status" value="1"/>
</dbReference>
<keyword evidence="5" id="KW-0032">Aminotransferase</keyword>
<dbReference type="AlphaFoldDB" id="A9A087"/>
<dbReference type="RefSeq" id="WP_012176616.1">
    <property type="nucleotide sequence ID" value="NC_009943.1"/>
</dbReference>
<reference evidence="5 6" key="1">
    <citation type="submission" date="2007-10" db="EMBL/GenBank/DDBJ databases">
        <title>Complete sequence of Desulfococcus oleovorans Hxd3.</title>
        <authorList>
            <consortium name="US DOE Joint Genome Institute"/>
            <person name="Copeland A."/>
            <person name="Lucas S."/>
            <person name="Lapidus A."/>
            <person name="Barry K."/>
            <person name="Glavina del Rio T."/>
            <person name="Dalin E."/>
            <person name="Tice H."/>
            <person name="Pitluck S."/>
            <person name="Kiss H."/>
            <person name="Brettin T."/>
            <person name="Bruce D."/>
            <person name="Detter J.C."/>
            <person name="Han C."/>
            <person name="Schmutz J."/>
            <person name="Larimer F."/>
            <person name="Land M."/>
            <person name="Hauser L."/>
            <person name="Kyrpides N."/>
            <person name="Kim E."/>
            <person name="Wawrik B."/>
            <person name="Richardson P."/>
        </authorList>
    </citation>
    <scope>NUCLEOTIDE SEQUENCE [LARGE SCALE GENOMIC DNA]</scope>
    <source>
        <strain evidence="6">DSM 6200 / JCM 39069 / Hxd3</strain>
    </source>
</reference>
<dbReference type="EMBL" id="CP000859">
    <property type="protein sequence ID" value="ABW69006.1"/>
    <property type="molecule type" value="Genomic_DNA"/>
</dbReference>
<name>A9A087_DESOH</name>